<dbReference type="InterPro" id="IPR036412">
    <property type="entry name" value="HAD-like_sf"/>
</dbReference>
<dbReference type="STRING" id="631362.Thi970DRAFT_01828"/>
<dbReference type="eggNOG" id="COG0561">
    <property type="taxonomic scope" value="Bacteria"/>
</dbReference>
<dbReference type="GO" id="GO:0016787">
    <property type="term" value="F:hydrolase activity"/>
    <property type="evidence" value="ECO:0007669"/>
    <property type="project" value="UniProtKB-KW"/>
</dbReference>
<dbReference type="PIRSF" id="PIRSF030802">
    <property type="entry name" value="UCP030802"/>
    <property type="match status" value="1"/>
</dbReference>
<dbReference type="Gene3D" id="3.40.50.1000">
    <property type="entry name" value="HAD superfamily/HAD-like"/>
    <property type="match status" value="1"/>
</dbReference>
<gene>
    <name evidence="1" type="ORF">Thi970DRAFT_01828</name>
</gene>
<reference evidence="2" key="1">
    <citation type="submission" date="2011-06" db="EMBL/GenBank/DDBJ databases">
        <authorList>
            <consortium name="US DOE Joint Genome Institute (JGI-PGF)"/>
            <person name="Lucas S."/>
            <person name="Han J."/>
            <person name="Lapidus A."/>
            <person name="Cheng J.-F."/>
            <person name="Goodwin L."/>
            <person name="Pitluck S."/>
            <person name="Peters L."/>
            <person name="Land M.L."/>
            <person name="Hauser L."/>
            <person name="Vogl K."/>
            <person name="Liu Z."/>
            <person name="Overmann J."/>
            <person name="Frigaard N.-U."/>
            <person name="Bryant D.A."/>
            <person name="Woyke T.J."/>
        </authorList>
    </citation>
    <scope>NUCLEOTIDE SEQUENCE [LARGE SCALE GENOMIC DNA]</scope>
    <source>
        <strain evidence="2">970</strain>
    </source>
</reference>
<proteinExistence type="predicted"/>
<dbReference type="SUPFAM" id="SSF56784">
    <property type="entry name" value="HAD-like"/>
    <property type="match status" value="1"/>
</dbReference>
<protein>
    <submittedName>
        <fullName evidence="1">Putative hydrolase (HAD superfamily)</fullName>
    </submittedName>
</protein>
<organism evidence="1 2">
    <name type="scientific">Thiorhodovibrio frisius</name>
    <dbReference type="NCBI Taxonomy" id="631362"/>
    <lineage>
        <taxon>Bacteria</taxon>
        <taxon>Pseudomonadati</taxon>
        <taxon>Pseudomonadota</taxon>
        <taxon>Gammaproteobacteria</taxon>
        <taxon>Chromatiales</taxon>
        <taxon>Chromatiaceae</taxon>
        <taxon>Thiorhodovibrio</taxon>
    </lineage>
</organism>
<dbReference type="EMBL" id="JH603169">
    <property type="protein sequence ID" value="EIC21612.1"/>
    <property type="molecule type" value="Genomic_DNA"/>
</dbReference>
<evidence type="ECO:0000313" key="2">
    <source>
        <dbReference type="Proteomes" id="UP000002964"/>
    </source>
</evidence>
<sequence>MAAERDSCVGAKSLRRFVFVDLDDTLFQTRRKCPKEPNLQPAAFLADGSAHSFMTARQRSLWALLGGQATLIPTTARNQGAFERIDLPFTSWRILDYGGIILDADGVPEPEWIARTAAGAQGCIDSLRELLDQAEALIARERLAIRVRIIEDFGLPLYLVAKYRDGQEADLDRLQRELITPWVEAGAQRLHRNENNLAVIPAHLGKEFAVRYLIEHLRGEWGDIFTIGVGDSLIDAPFMAECDYAIIPNGTQLSASTLATFSPAP</sequence>
<accession>H8Z2F7</accession>
<dbReference type="InterPro" id="IPR024197">
    <property type="entry name" value="TPP-like"/>
</dbReference>
<evidence type="ECO:0000313" key="1">
    <source>
        <dbReference type="EMBL" id="EIC21612.1"/>
    </source>
</evidence>
<keyword evidence="2" id="KW-1185">Reference proteome</keyword>
<dbReference type="HOGENOM" id="CLU_063840_0_0_6"/>
<reference evidence="1 2" key="2">
    <citation type="submission" date="2011-11" db="EMBL/GenBank/DDBJ databases">
        <authorList>
            <consortium name="US DOE Joint Genome Institute"/>
            <person name="Lucas S."/>
            <person name="Han J."/>
            <person name="Lapidus A."/>
            <person name="Cheng J.-F."/>
            <person name="Goodwin L."/>
            <person name="Pitluck S."/>
            <person name="Peters L."/>
            <person name="Ovchinnikova G."/>
            <person name="Zhang X."/>
            <person name="Detter J.C."/>
            <person name="Han C."/>
            <person name="Tapia R."/>
            <person name="Land M."/>
            <person name="Hauser L."/>
            <person name="Kyrpides N."/>
            <person name="Ivanova N."/>
            <person name="Pagani I."/>
            <person name="Vogl K."/>
            <person name="Liu Z."/>
            <person name="Overmann J."/>
            <person name="Frigaard N.-U."/>
            <person name="Bryant D."/>
            <person name="Woyke T."/>
        </authorList>
    </citation>
    <scope>NUCLEOTIDE SEQUENCE [LARGE SCALE GENOMIC DNA]</scope>
    <source>
        <strain evidence="1 2">970</strain>
    </source>
</reference>
<keyword evidence="1" id="KW-0378">Hydrolase</keyword>
<dbReference type="AlphaFoldDB" id="H8Z2F7"/>
<dbReference type="Proteomes" id="UP000002964">
    <property type="component" value="Unassembled WGS sequence"/>
</dbReference>
<dbReference type="InterPro" id="IPR023214">
    <property type="entry name" value="HAD_sf"/>
</dbReference>
<name>H8Z2F7_9GAMM</name>